<evidence type="ECO:0000256" key="1">
    <source>
        <dbReference type="SAM" id="MobiDB-lite"/>
    </source>
</evidence>
<dbReference type="InterPro" id="IPR004929">
    <property type="entry name" value="I-spanin"/>
</dbReference>
<comment type="caution">
    <text evidence="3">The sequence shown here is derived from an EMBL/GenBank/DDBJ whole genome shotgun (WGS) entry which is preliminary data.</text>
</comment>
<protein>
    <recommendedName>
        <fullName evidence="5">Bacteriophage Rz lysis protein</fullName>
    </recommendedName>
</protein>
<reference evidence="4" key="1">
    <citation type="submission" date="2023-07" db="EMBL/GenBank/DDBJ databases">
        <title>Verminephrobacter genomes.</title>
        <authorList>
            <person name="Lund M.B."/>
        </authorList>
    </citation>
    <scope>NUCLEOTIDE SEQUENCE [LARGE SCALE GENOMIC DNA]</scope>
    <source>
        <strain evidence="4">AtM5-05</strain>
    </source>
</reference>
<name>A0ABT3KQF1_9BURK</name>
<proteinExistence type="predicted"/>
<keyword evidence="2" id="KW-0472">Membrane</keyword>
<organism evidence="3 4">
    <name type="scientific">Verminephrobacter aporrectodeae subsp. tuberculatae</name>
    <dbReference type="NCBI Taxonomy" id="1110392"/>
    <lineage>
        <taxon>Bacteria</taxon>
        <taxon>Pseudomonadati</taxon>
        <taxon>Pseudomonadota</taxon>
        <taxon>Betaproteobacteria</taxon>
        <taxon>Burkholderiales</taxon>
        <taxon>Comamonadaceae</taxon>
        <taxon>Verminephrobacter</taxon>
    </lineage>
</organism>
<evidence type="ECO:0008006" key="5">
    <source>
        <dbReference type="Google" id="ProtNLM"/>
    </source>
</evidence>
<sequence length="219" mass="23657">MPWRVDPTTAAARPVHEHGGPNVNTSQWPRQRGQIQVVLIAIACASLLLSIVGLLTYQLGRSRGLREAVASAQAREKTIAEVHQQALDAANQRERAIEDSARRRVSAIETQFRKERDHEKANRYSFAAAVHTGAVRLSIPTIRGASCGTDPGADPALAGGDRDETRAQLAPKTGLDLVAIADDGNDAIHQLNACIDTYNTVRSHFNNLLPQEAAHAQAP</sequence>
<gene>
    <name evidence="3" type="ORF">D5039_04905</name>
</gene>
<feature type="region of interest" description="Disordered" evidence="1">
    <location>
        <begin position="1"/>
        <end position="27"/>
    </location>
</feature>
<feature type="transmembrane region" description="Helical" evidence="2">
    <location>
        <begin position="35"/>
        <end position="57"/>
    </location>
</feature>
<evidence type="ECO:0000313" key="4">
    <source>
        <dbReference type="Proteomes" id="UP001208935"/>
    </source>
</evidence>
<accession>A0ABT3KQF1</accession>
<keyword evidence="2" id="KW-1133">Transmembrane helix</keyword>
<dbReference type="EMBL" id="QZCW01000001">
    <property type="protein sequence ID" value="MCW5320543.1"/>
    <property type="molecule type" value="Genomic_DNA"/>
</dbReference>
<keyword evidence="4" id="KW-1185">Reference proteome</keyword>
<keyword evidence="2" id="KW-0812">Transmembrane</keyword>
<evidence type="ECO:0000256" key="2">
    <source>
        <dbReference type="SAM" id="Phobius"/>
    </source>
</evidence>
<dbReference type="Proteomes" id="UP001208935">
    <property type="component" value="Unassembled WGS sequence"/>
</dbReference>
<dbReference type="Pfam" id="PF03245">
    <property type="entry name" value="Phage_lysis"/>
    <property type="match status" value="1"/>
</dbReference>
<evidence type="ECO:0000313" key="3">
    <source>
        <dbReference type="EMBL" id="MCW5320543.1"/>
    </source>
</evidence>